<proteinExistence type="predicted"/>
<organism evidence="1">
    <name type="scientific">hydrothermal vent metagenome</name>
    <dbReference type="NCBI Taxonomy" id="652676"/>
    <lineage>
        <taxon>unclassified sequences</taxon>
        <taxon>metagenomes</taxon>
        <taxon>ecological metagenomes</taxon>
    </lineage>
</organism>
<gene>
    <name evidence="1" type="ORF">MNB_SUP05-SYMBIONT-5-43</name>
</gene>
<evidence type="ECO:0000313" key="1">
    <source>
        <dbReference type="EMBL" id="SFV88384.1"/>
    </source>
</evidence>
<name>A0A1W1E337_9ZZZZ</name>
<accession>A0A1W1E337</accession>
<reference evidence="1" key="1">
    <citation type="submission" date="2016-10" db="EMBL/GenBank/DDBJ databases">
        <authorList>
            <person name="de Groot N.N."/>
        </authorList>
    </citation>
    <scope>NUCLEOTIDE SEQUENCE</scope>
</reference>
<dbReference type="AlphaFoldDB" id="A0A1W1E337"/>
<protein>
    <submittedName>
        <fullName evidence="1">Uncharacterized protein</fullName>
    </submittedName>
</protein>
<dbReference type="EMBL" id="FPHZ01000145">
    <property type="protein sequence ID" value="SFV88384.1"/>
    <property type="molecule type" value="Genomic_DNA"/>
</dbReference>
<sequence length="74" mass="7780">MSYAVKVMVVDKKTRKGLSGHRVKSYGGSEVKTDALGMATVVSSSSSITVYVNGFEVYSGSASSAPNPIIYEKA</sequence>